<evidence type="ECO:0000313" key="1">
    <source>
        <dbReference type="EMBL" id="MFD2731513.1"/>
    </source>
</evidence>
<protein>
    <submittedName>
        <fullName evidence="1">Four helix bundle protein</fullName>
    </submittedName>
</protein>
<dbReference type="Pfam" id="PF05635">
    <property type="entry name" value="23S_rRNA_IVP"/>
    <property type="match status" value="1"/>
</dbReference>
<dbReference type="EMBL" id="JBHULV010000023">
    <property type="protein sequence ID" value="MFD2731513.1"/>
    <property type="molecule type" value="Genomic_DNA"/>
</dbReference>
<keyword evidence="2" id="KW-1185">Reference proteome</keyword>
<dbReference type="InterPro" id="IPR012657">
    <property type="entry name" value="23S_rRNA-intervening_sequence"/>
</dbReference>
<proteinExistence type="predicted"/>
<dbReference type="Proteomes" id="UP001597546">
    <property type="component" value="Unassembled WGS sequence"/>
</dbReference>
<accession>A0ABW5TRU8</accession>
<dbReference type="PANTHER" id="PTHR38471:SF2">
    <property type="entry name" value="FOUR HELIX BUNDLE PROTEIN"/>
    <property type="match status" value="1"/>
</dbReference>
<dbReference type="InterPro" id="IPR036583">
    <property type="entry name" value="23S_rRNA_IVS_sf"/>
</dbReference>
<dbReference type="PANTHER" id="PTHR38471">
    <property type="entry name" value="FOUR HELIX BUNDLE PROTEIN"/>
    <property type="match status" value="1"/>
</dbReference>
<evidence type="ECO:0000313" key="2">
    <source>
        <dbReference type="Proteomes" id="UP001597546"/>
    </source>
</evidence>
<dbReference type="Gene3D" id="1.20.1440.60">
    <property type="entry name" value="23S rRNA-intervening sequence"/>
    <property type="match status" value="1"/>
</dbReference>
<dbReference type="RefSeq" id="WP_379047516.1">
    <property type="nucleotide sequence ID" value="NZ_JBHSKW010000067.1"/>
</dbReference>
<sequence length="136" mass="15848">MERKNINRGFKQLRVWNDAIDLYVLSYKLFLNFPFELKKTAGNCIDSVHSISRNIAEGYCRKGLKEYLNFLNIALGSSGEYHSCLVSFLKATQISKEDFEKLDELHFKTENGLIQLIKSLQQKMKDGTWEDSFLRD</sequence>
<reference evidence="2" key="1">
    <citation type="journal article" date="2019" name="Int. J. Syst. Evol. Microbiol.">
        <title>The Global Catalogue of Microorganisms (GCM) 10K type strain sequencing project: providing services to taxonomists for standard genome sequencing and annotation.</title>
        <authorList>
            <consortium name="The Broad Institute Genomics Platform"/>
            <consortium name="The Broad Institute Genome Sequencing Center for Infectious Disease"/>
            <person name="Wu L."/>
            <person name="Ma J."/>
        </authorList>
    </citation>
    <scope>NUCLEOTIDE SEQUENCE [LARGE SCALE GENOMIC DNA]</scope>
    <source>
        <strain evidence="2">KCTC 42456</strain>
    </source>
</reference>
<dbReference type="SUPFAM" id="SSF158446">
    <property type="entry name" value="IVS-encoded protein-like"/>
    <property type="match status" value="1"/>
</dbReference>
<dbReference type="NCBIfam" id="TIGR02436">
    <property type="entry name" value="four helix bundle protein"/>
    <property type="match status" value="1"/>
</dbReference>
<organism evidence="1 2">
    <name type="scientific">Pedobacter alpinus</name>
    <dbReference type="NCBI Taxonomy" id="1590643"/>
    <lineage>
        <taxon>Bacteria</taxon>
        <taxon>Pseudomonadati</taxon>
        <taxon>Bacteroidota</taxon>
        <taxon>Sphingobacteriia</taxon>
        <taxon>Sphingobacteriales</taxon>
        <taxon>Sphingobacteriaceae</taxon>
        <taxon>Pedobacter</taxon>
    </lineage>
</organism>
<name>A0ABW5TRU8_9SPHI</name>
<comment type="caution">
    <text evidence="1">The sequence shown here is derived from an EMBL/GenBank/DDBJ whole genome shotgun (WGS) entry which is preliminary data.</text>
</comment>
<gene>
    <name evidence="1" type="ORF">ACFSSE_07330</name>
</gene>